<reference evidence="2" key="1">
    <citation type="journal article" date="2020" name="Int. J. Syst. Evol. Microbiol.">
        <title>Alteromonas alba sp. nov., a marine bacterium isolated from the seawater of the West Pacific Ocean.</title>
        <authorList>
            <person name="Sun C."/>
            <person name="Wu Y.-H."/>
            <person name="Xamxidin M."/>
            <person name="Cheng H."/>
            <person name="Xu X.-W."/>
        </authorList>
    </citation>
    <scope>NUCLEOTIDE SEQUENCE [LARGE SCALE GENOMIC DNA]</scope>
    <source>
        <strain evidence="2">9a2</strain>
    </source>
</reference>
<dbReference type="SUPFAM" id="SSF56112">
    <property type="entry name" value="Protein kinase-like (PK-like)"/>
    <property type="match status" value="1"/>
</dbReference>
<dbReference type="EMBL" id="PVNO01000021">
    <property type="protein sequence ID" value="PRO69890.1"/>
    <property type="molecule type" value="Genomic_DNA"/>
</dbReference>
<dbReference type="InterPro" id="IPR011009">
    <property type="entry name" value="Kinase-like_dom_sf"/>
</dbReference>
<evidence type="ECO:0000313" key="2">
    <source>
        <dbReference type="Proteomes" id="UP000239539"/>
    </source>
</evidence>
<proteinExistence type="predicted"/>
<keyword evidence="2" id="KW-1185">Reference proteome</keyword>
<name>A0ABX5CQP0_9ALTE</name>
<evidence type="ECO:0008006" key="3">
    <source>
        <dbReference type="Google" id="ProtNLM"/>
    </source>
</evidence>
<protein>
    <recommendedName>
        <fullName evidence="3">Capsular biosynthesis protein</fullName>
    </recommendedName>
</protein>
<organism evidence="1 2">
    <name type="scientific">Alteromonas gracilis</name>
    <dbReference type="NCBI Taxonomy" id="1479524"/>
    <lineage>
        <taxon>Bacteria</taxon>
        <taxon>Pseudomonadati</taxon>
        <taxon>Pseudomonadota</taxon>
        <taxon>Gammaproteobacteria</taxon>
        <taxon>Alteromonadales</taxon>
        <taxon>Alteromonadaceae</taxon>
        <taxon>Alteromonas/Salinimonas group</taxon>
        <taxon>Alteromonas</taxon>
    </lineage>
</organism>
<accession>A0ABX5CQP0</accession>
<dbReference type="RefSeq" id="WP_105930300.1">
    <property type="nucleotide sequence ID" value="NZ_PVNO01000021.1"/>
</dbReference>
<dbReference type="Proteomes" id="UP000239539">
    <property type="component" value="Unassembled WGS sequence"/>
</dbReference>
<comment type="caution">
    <text evidence="1">The sequence shown here is derived from an EMBL/GenBank/DDBJ whole genome shotgun (WGS) entry which is preliminary data.</text>
</comment>
<sequence>MLLITSAEYISQEFASEVGLLPPSMLPIANKRLYQLQFDLLKDYKGDKFLSLPKSFKLNAFDERELHKLGVKVLWVPSNISLAESILYCWNSTGKFYKELKILHGDTLFTDINLSIKDCISVHKNDGFYPRATISLDTFIVGERLWASKDDLVASGYFSFSQPATFIKNILDSNHNFESAVKTYTDKQKIEILTNGVWYDFGHLNSYFRSRAQMTTQRAFNQLHISEFSVEKYSDQHKKIEAESNWFCSIPYSIKSYTPNLINPKIYSSDNKRGYSLEYLYLLTLNDLYVFSKLTIAEWKFIFSTLNLMLRKFSKIKKTFTEYDKATAESLYLDKTLRRLNAFSGQHPPVIKDRYYVATLGKKVSLEEIAKHTANFIGKVNEERFCFIHGDLCFSNIFFDFRSHNLKLIDPRGIDEKGKSSVYGDQRYDVAKLYQSFVGGYDFIIAGRYSISLSAEDAPKIEIYSDLPLSELRELFVKEVIAKFGYSEIEILAITIHLFISMLPLHYDSEEKQKAFVFNVYRLFNWFVQMEQELS</sequence>
<evidence type="ECO:0000313" key="1">
    <source>
        <dbReference type="EMBL" id="PRO69890.1"/>
    </source>
</evidence>
<gene>
    <name evidence="1" type="ORF">C6Y39_05465</name>
</gene>